<dbReference type="GO" id="GO:0016020">
    <property type="term" value="C:membrane"/>
    <property type="evidence" value="ECO:0007669"/>
    <property type="project" value="UniProtKB-SubCell"/>
</dbReference>
<proteinExistence type="predicted"/>
<dbReference type="InterPro" id="IPR004837">
    <property type="entry name" value="NaCa_Exmemb"/>
</dbReference>
<feature type="region of interest" description="Disordered" evidence="8">
    <location>
        <begin position="206"/>
        <end position="232"/>
    </location>
</feature>
<accession>A0A1V9XJM5</accession>
<evidence type="ECO:0000256" key="8">
    <source>
        <dbReference type="SAM" id="MobiDB-lite"/>
    </source>
</evidence>
<evidence type="ECO:0000313" key="11">
    <source>
        <dbReference type="EMBL" id="OQR73641.1"/>
    </source>
</evidence>
<dbReference type="InterPro" id="IPR051359">
    <property type="entry name" value="CaCA_antiporter"/>
</dbReference>
<feature type="transmembrane region" description="Helical" evidence="9">
    <location>
        <begin position="181"/>
        <end position="201"/>
    </location>
</feature>
<feature type="domain" description="Sodium/calcium exchanger membrane region" evidence="10">
    <location>
        <begin position="549"/>
        <end position="699"/>
    </location>
</feature>
<feature type="transmembrane region" description="Helical" evidence="9">
    <location>
        <begin position="683"/>
        <end position="703"/>
    </location>
</feature>
<sequence length="706" mass="78992">SLQCELVHNFSRELQCDFVRNNSGCHEDENYIHYSTFVYCAFGSGEVLPALLLLVLWITILFIGLGVTADDFLTPALILISNTLRLSQNIAGVTFLAFGNGAPDIISSLAGVESARPDLVIGELFGAGIFVTCAVVGSICLTQNFKITERPFLRDAIFYIGATYWAFCMFYKGRISLFHSIGFILLYLVYIVVVVVSSSIYRRHNRKPSEQDTQYNDQFPESSKGLSETDTGVNKFDQQNQVNCVFKDDGKPQADDPEMVGLVLRRSSFRDSYVHRHKRTLSDSRLRSNSRVFYTSRPATPNRSREGSICSQSHSRRSGLSREERLGRHRVMNHNNHQETRNRHGQQQQQHQLDHFHQSDYNLKNPMYTLTAPFADGQSKLNLSCNGQSARQVEKDPVDLKQVAGLDGEVLEKEEPLTNYDFGTKVAVDLPPLQEFLTQISPIDREDWRELNWFWRVIQIIKGPVYVILALTVPVVDENNHKNNWCRILNALHCVTAPLAVMFNLKVMDSNAGGVPIAAGVSAAGIALALTVWLTSSYDKPPTYHVAFGFAGFAVSVFWIYMLANEVVSLLKAVGIVLDLSDTFLGMTVLAWGNSVGDFISNLSVARQGFPRMAISACFGGPLLNLLLGFGLPYTWILLSDANTDLIVEYSVKIGLMYATLCQSIVSTMVIMLILGFHSWREFGAYLIVLYLVFFIFAVVLEISNI</sequence>
<keyword evidence="12" id="KW-1185">Reference proteome</keyword>
<dbReference type="PANTHER" id="PTHR12266">
    <property type="entry name" value="NA+/CA2+ K+ INDEPENDENT EXCHANGER"/>
    <property type="match status" value="1"/>
</dbReference>
<evidence type="ECO:0000256" key="9">
    <source>
        <dbReference type="SAM" id="Phobius"/>
    </source>
</evidence>
<feature type="transmembrane region" description="Helical" evidence="9">
    <location>
        <begin position="656"/>
        <end position="677"/>
    </location>
</feature>
<dbReference type="PANTHER" id="PTHR12266:SF0">
    <property type="entry name" value="MITOCHONDRIAL SODIUM_CALCIUM EXCHANGER PROTEIN"/>
    <property type="match status" value="1"/>
</dbReference>
<reference evidence="11 12" key="1">
    <citation type="journal article" date="2017" name="Gigascience">
        <title>Draft genome of the honey bee ectoparasitic mite, Tropilaelaps mercedesae, is shaped by the parasitic life history.</title>
        <authorList>
            <person name="Dong X."/>
            <person name="Armstrong S.D."/>
            <person name="Xia D."/>
            <person name="Makepeace B.L."/>
            <person name="Darby A.C."/>
            <person name="Kadowaki T."/>
        </authorList>
    </citation>
    <scope>NUCLEOTIDE SEQUENCE [LARGE SCALE GENOMIC DNA]</scope>
    <source>
        <strain evidence="11">Wuxi-XJTLU</strain>
    </source>
</reference>
<dbReference type="Proteomes" id="UP000192247">
    <property type="component" value="Unassembled WGS sequence"/>
</dbReference>
<keyword evidence="4" id="KW-0109">Calcium transport</keyword>
<dbReference type="GO" id="GO:0005432">
    <property type="term" value="F:calcium:sodium antiporter activity"/>
    <property type="evidence" value="ECO:0007669"/>
    <property type="project" value="TreeGrafter"/>
</dbReference>
<keyword evidence="3" id="KW-0050">Antiport</keyword>
<protein>
    <submittedName>
        <fullName evidence="11">Sodium/potassium/calcium exchanger 6-like</fullName>
    </submittedName>
</protein>
<feature type="compositionally biased region" description="Polar residues" evidence="8">
    <location>
        <begin position="211"/>
        <end position="232"/>
    </location>
</feature>
<keyword evidence="6 9" id="KW-1133">Transmembrane helix</keyword>
<dbReference type="EMBL" id="MNPL01009575">
    <property type="protein sequence ID" value="OQR73641.1"/>
    <property type="molecule type" value="Genomic_DNA"/>
</dbReference>
<evidence type="ECO:0000259" key="10">
    <source>
        <dbReference type="Pfam" id="PF01699"/>
    </source>
</evidence>
<feature type="region of interest" description="Disordered" evidence="8">
    <location>
        <begin position="295"/>
        <end position="329"/>
    </location>
</feature>
<feature type="transmembrane region" description="Helical" evidence="9">
    <location>
        <begin position="157"/>
        <end position="175"/>
    </location>
</feature>
<dbReference type="GO" id="GO:0006874">
    <property type="term" value="P:intracellular calcium ion homeostasis"/>
    <property type="evidence" value="ECO:0007669"/>
    <property type="project" value="TreeGrafter"/>
</dbReference>
<dbReference type="Pfam" id="PF01699">
    <property type="entry name" value="Na_Ca_ex"/>
    <property type="match status" value="2"/>
</dbReference>
<feature type="transmembrane region" description="Helical" evidence="9">
    <location>
        <begin position="517"/>
        <end position="538"/>
    </location>
</feature>
<evidence type="ECO:0000256" key="3">
    <source>
        <dbReference type="ARBA" id="ARBA00022449"/>
    </source>
</evidence>
<feature type="transmembrane region" description="Helical" evidence="9">
    <location>
        <begin position="453"/>
        <end position="476"/>
    </location>
</feature>
<evidence type="ECO:0000256" key="6">
    <source>
        <dbReference type="ARBA" id="ARBA00022989"/>
    </source>
</evidence>
<feature type="transmembrane region" description="Helical" evidence="9">
    <location>
        <begin position="613"/>
        <end position="636"/>
    </location>
</feature>
<dbReference type="Gene3D" id="1.20.1420.30">
    <property type="entry name" value="NCX, central ion-binding region"/>
    <property type="match status" value="2"/>
</dbReference>
<keyword evidence="4" id="KW-0406">Ion transport</keyword>
<dbReference type="AlphaFoldDB" id="A0A1V9XJM5"/>
<feature type="transmembrane region" description="Helical" evidence="9">
    <location>
        <begin position="124"/>
        <end position="145"/>
    </location>
</feature>
<dbReference type="InParanoid" id="A0A1V9XJM5"/>
<feature type="transmembrane region" description="Helical" evidence="9">
    <location>
        <begin position="47"/>
        <end position="69"/>
    </location>
</feature>
<evidence type="ECO:0000256" key="2">
    <source>
        <dbReference type="ARBA" id="ARBA00022448"/>
    </source>
</evidence>
<evidence type="ECO:0000313" key="12">
    <source>
        <dbReference type="Proteomes" id="UP000192247"/>
    </source>
</evidence>
<comment type="subcellular location">
    <subcellularLocation>
        <location evidence="1">Membrane</location>
        <topology evidence="1">Multi-pass membrane protein</topology>
    </subcellularLocation>
</comment>
<name>A0A1V9XJM5_9ACAR</name>
<keyword evidence="5 9" id="KW-0812">Transmembrane</keyword>
<keyword evidence="2" id="KW-0813">Transport</keyword>
<keyword evidence="7 9" id="KW-0472">Membrane</keyword>
<dbReference type="STRING" id="418985.A0A1V9XJM5"/>
<evidence type="ECO:0000256" key="5">
    <source>
        <dbReference type="ARBA" id="ARBA00022692"/>
    </source>
</evidence>
<feature type="domain" description="Sodium/calcium exchanger membrane region" evidence="10">
    <location>
        <begin position="55"/>
        <end position="195"/>
    </location>
</feature>
<evidence type="ECO:0000256" key="7">
    <source>
        <dbReference type="ARBA" id="ARBA00023136"/>
    </source>
</evidence>
<dbReference type="OrthoDB" id="407410at2759"/>
<organism evidence="11 12">
    <name type="scientific">Tropilaelaps mercedesae</name>
    <dbReference type="NCBI Taxonomy" id="418985"/>
    <lineage>
        <taxon>Eukaryota</taxon>
        <taxon>Metazoa</taxon>
        <taxon>Ecdysozoa</taxon>
        <taxon>Arthropoda</taxon>
        <taxon>Chelicerata</taxon>
        <taxon>Arachnida</taxon>
        <taxon>Acari</taxon>
        <taxon>Parasitiformes</taxon>
        <taxon>Mesostigmata</taxon>
        <taxon>Gamasina</taxon>
        <taxon>Dermanyssoidea</taxon>
        <taxon>Laelapidae</taxon>
        <taxon>Tropilaelaps</taxon>
    </lineage>
</organism>
<evidence type="ECO:0000256" key="4">
    <source>
        <dbReference type="ARBA" id="ARBA00022568"/>
    </source>
</evidence>
<gene>
    <name evidence="11" type="ORF">BIW11_09609</name>
</gene>
<keyword evidence="4" id="KW-0106">Calcium</keyword>
<feature type="non-terminal residue" evidence="11">
    <location>
        <position position="1"/>
    </location>
</feature>
<evidence type="ECO:0000256" key="1">
    <source>
        <dbReference type="ARBA" id="ARBA00004141"/>
    </source>
</evidence>
<feature type="transmembrane region" description="Helical" evidence="9">
    <location>
        <begin position="544"/>
        <end position="563"/>
    </location>
</feature>
<comment type="caution">
    <text evidence="11">The sequence shown here is derived from an EMBL/GenBank/DDBJ whole genome shotgun (WGS) entry which is preliminary data.</text>
</comment>
<dbReference type="InterPro" id="IPR044880">
    <property type="entry name" value="NCX_ion-bd_dom_sf"/>
</dbReference>
<dbReference type="FunCoup" id="A0A1V9XJM5">
    <property type="interactions" value="36"/>
</dbReference>